<keyword evidence="6" id="KW-0408">Iron</keyword>
<evidence type="ECO:0000256" key="4">
    <source>
        <dbReference type="ARBA" id="ARBA00022694"/>
    </source>
</evidence>
<keyword evidence="2" id="KW-0004">4Fe-4S</keyword>
<dbReference type="SFLD" id="SFLDG01071">
    <property type="entry name" value="tRNA_wybutosine-synthesizing"/>
    <property type="match status" value="1"/>
</dbReference>
<keyword evidence="13" id="KW-1185">Reference proteome</keyword>
<dbReference type="GO" id="GO:0051539">
    <property type="term" value="F:4 iron, 4 sulfur cluster binding"/>
    <property type="evidence" value="ECO:0007669"/>
    <property type="project" value="UniProtKB-KW"/>
</dbReference>
<evidence type="ECO:0000256" key="6">
    <source>
        <dbReference type="ARBA" id="ARBA00023004"/>
    </source>
</evidence>
<evidence type="ECO:0000313" key="12">
    <source>
        <dbReference type="EMBL" id="KAK1937695.1"/>
    </source>
</evidence>
<evidence type="ECO:0000256" key="1">
    <source>
        <dbReference type="ARBA" id="ARBA00001966"/>
    </source>
</evidence>
<dbReference type="InterPro" id="IPR034556">
    <property type="entry name" value="tRNA_wybutosine-synthase"/>
</dbReference>
<reference evidence="12" key="1">
    <citation type="journal article" date="2014" name="Nucleic Acids Res.">
        <title>The evolutionary dynamics of variant antigen genes in Babesia reveal a history of genomic innovation underlying host-parasite interaction.</title>
        <authorList>
            <person name="Jackson A.P."/>
            <person name="Otto T.D."/>
            <person name="Darby A."/>
            <person name="Ramaprasad A."/>
            <person name="Xia D."/>
            <person name="Echaide I.E."/>
            <person name="Farber M."/>
            <person name="Gahlot S."/>
            <person name="Gamble J."/>
            <person name="Gupta D."/>
            <person name="Gupta Y."/>
            <person name="Jackson L."/>
            <person name="Malandrin L."/>
            <person name="Malas T.B."/>
            <person name="Moussa E."/>
            <person name="Nair M."/>
            <person name="Reid A.J."/>
            <person name="Sanders M."/>
            <person name="Sharma J."/>
            <person name="Tracey A."/>
            <person name="Quail M.A."/>
            <person name="Weir W."/>
            <person name="Wastling J.M."/>
            <person name="Hall N."/>
            <person name="Willadsen P."/>
            <person name="Lingelbach K."/>
            <person name="Shiels B."/>
            <person name="Tait A."/>
            <person name="Berriman M."/>
            <person name="Allred D.R."/>
            <person name="Pain A."/>
        </authorList>
    </citation>
    <scope>NUCLEOTIDE SEQUENCE</scope>
    <source>
        <strain evidence="12">1802A</strain>
    </source>
</reference>
<keyword evidence="4" id="KW-0819">tRNA processing</keyword>
<dbReference type="EMBL" id="JAHBMH010000033">
    <property type="protein sequence ID" value="KAK1937695.1"/>
    <property type="molecule type" value="Genomic_DNA"/>
</dbReference>
<dbReference type="InterPro" id="IPR013785">
    <property type="entry name" value="Aldolase_TIM"/>
</dbReference>
<organism evidence="12 13">
    <name type="scientific">Babesia divergens</name>
    <dbReference type="NCBI Taxonomy" id="32595"/>
    <lineage>
        <taxon>Eukaryota</taxon>
        <taxon>Sar</taxon>
        <taxon>Alveolata</taxon>
        <taxon>Apicomplexa</taxon>
        <taxon>Aconoidasida</taxon>
        <taxon>Piroplasmida</taxon>
        <taxon>Babesiidae</taxon>
        <taxon>Babesia</taxon>
    </lineage>
</organism>
<evidence type="ECO:0000256" key="10">
    <source>
        <dbReference type="SAM" id="MobiDB-lite"/>
    </source>
</evidence>
<dbReference type="SFLD" id="SFLDF00284">
    <property type="entry name" value="tRNA_wybutosine-synthesizing"/>
    <property type="match status" value="1"/>
</dbReference>
<dbReference type="SFLD" id="SFLDS00029">
    <property type="entry name" value="Radical_SAM"/>
    <property type="match status" value="1"/>
</dbReference>
<evidence type="ECO:0000256" key="5">
    <source>
        <dbReference type="ARBA" id="ARBA00022723"/>
    </source>
</evidence>
<evidence type="ECO:0000313" key="13">
    <source>
        <dbReference type="Proteomes" id="UP001195914"/>
    </source>
</evidence>
<keyword evidence="8" id="KW-0456">Lyase</keyword>
<feature type="domain" description="Radical SAM core" evidence="11">
    <location>
        <begin position="382"/>
        <end position="630"/>
    </location>
</feature>
<dbReference type="GO" id="GO:0102521">
    <property type="term" value="F:tRNA-4-demethylwyosine synthase activity"/>
    <property type="evidence" value="ECO:0007669"/>
    <property type="project" value="UniProtKB-EC"/>
</dbReference>
<keyword evidence="3" id="KW-0949">S-adenosyl-L-methionine</keyword>
<comment type="caution">
    <text evidence="12">The sequence shown here is derived from an EMBL/GenBank/DDBJ whole genome shotgun (WGS) entry which is preliminary data.</text>
</comment>
<evidence type="ECO:0000256" key="3">
    <source>
        <dbReference type="ARBA" id="ARBA00022691"/>
    </source>
</evidence>
<dbReference type="GO" id="GO:0031591">
    <property type="term" value="P:wybutosine biosynthetic process"/>
    <property type="evidence" value="ECO:0007669"/>
    <property type="project" value="TreeGrafter"/>
</dbReference>
<dbReference type="Gene3D" id="3.20.20.70">
    <property type="entry name" value="Aldolase class I"/>
    <property type="match status" value="1"/>
</dbReference>
<accession>A0AAD9GG03</accession>
<dbReference type="PANTHER" id="PTHR13930">
    <property type="entry name" value="S-ADENOSYL-L-METHIONINE-DEPENDENT TRNA 4-DEMETHYLWYOSINE SYNTHASE"/>
    <property type="match status" value="1"/>
</dbReference>
<dbReference type="GO" id="GO:0046872">
    <property type="term" value="F:metal ion binding"/>
    <property type="evidence" value="ECO:0007669"/>
    <property type="project" value="UniProtKB-KW"/>
</dbReference>
<keyword evidence="5" id="KW-0479">Metal-binding</keyword>
<reference evidence="12" key="2">
    <citation type="submission" date="2021-05" db="EMBL/GenBank/DDBJ databases">
        <authorList>
            <person name="Pain A."/>
        </authorList>
    </citation>
    <scope>NUCLEOTIDE SEQUENCE</scope>
    <source>
        <strain evidence="12">1802A</strain>
    </source>
</reference>
<protein>
    <recommendedName>
        <fullName evidence="11">Radical SAM core domain-containing protein</fullName>
    </recommendedName>
</protein>
<dbReference type="Pfam" id="PF04055">
    <property type="entry name" value="Radical_SAM"/>
    <property type="match status" value="1"/>
</dbReference>
<dbReference type="Proteomes" id="UP001195914">
    <property type="component" value="Unassembled WGS sequence"/>
</dbReference>
<feature type="region of interest" description="Disordered" evidence="10">
    <location>
        <begin position="218"/>
        <end position="249"/>
    </location>
</feature>
<evidence type="ECO:0000256" key="8">
    <source>
        <dbReference type="ARBA" id="ARBA00023239"/>
    </source>
</evidence>
<dbReference type="CDD" id="cd01335">
    <property type="entry name" value="Radical_SAM"/>
    <property type="match status" value="1"/>
</dbReference>
<comment type="cofactor">
    <cofactor evidence="1">
        <name>[4Fe-4S] cluster</name>
        <dbReference type="ChEBI" id="CHEBI:49883"/>
    </cofactor>
</comment>
<dbReference type="PANTHER" id="PTHR13930:SF0">
    <property type="entry name" value="S-ADENOSYL-L-METHIONINE-DEPENDENT TRNA 4-DEMETHYLWYOSINE SYNTHASE TYW1-RELATED"/>
    <property type="match status" value="1"/>
</dbReference>
<dbReference type="InterPro" id="IPR007197">
    <property type="entry name" value="rSAM"/>
</dbReference>
<evidence type="ECO:0000256" key="9">
    <source>
        <dbReference type="ARBA" id="ARBA00049466"/>
    </source>
</evidence>
<dbReference type="AlphaFoldDB" id="A0AAD9GG03"/>
<dbReference type="PROSITE" id="PS51918">
    <property type="entry name" value="RADICAL_SAM"/>
    <property type="match status" value="1"/>
</dbReference>
<dbReference type="InterPro" id="IPR058240">
    <property type="entry name" value="rSAM_sf"/>
</dbReference>
<gene>
    <name evidence="12" type="ORF">X943_003949</name>
</gene>
<sequence length="732" mass="82592">MPSSFSYTAVLAFAEAGDTSDGCSGLSSHISLEFMKLDLQCRLIPLKALVQTQDCERVEDKLCYQPNYDIECELTRLGRSAQTDGDGTLSTLVFVVDGQHCTRDLEEINGTLKEWVEDFRINRDILGALNCAFVACNNALEPIDKEVTASLLTLQASLAALGAHVLIDHLFRFDSSDVGQIVTFTNMVKEACDEVVIGMQLKPLATSNHAEPMMKEITKGKKRNRRSWATPRAYITPQQDDDDTSDGPTDKVEHECCRDALTDTQGGACNCVETSSNTLGGTETDNAAGVTNDGADEVTPVEYISASDYESSDDPSTGNYCGTEEDLENLGEASRKMVSEMQRKALTKQGYRLIGDHSAVKLCRWTKSRVRGHGGCYKHTFYGIRSNQCMEMTPSLACANKCVFCWRHHTNPVATRWKWPVDDAEFVTEESVKAHLKLVKELRGILDTKSERFTEALQVRHCALSLVGEPIMYPQINELLNELHQRNISTFLVTNAQFPRQMENLTQVTQLYVSIDAADKTSLKNIDRPLFRDYWGRFKRCIQLLKHRRERTVFRLTLVKYFNISEQQTELCDYAQLIELGEPDFVEIKAVTFCGTVHDNAITMQNIPWHDEVIKFAQALVEASQFTQENYGIACEHRHSCCVLVAKKRFHVNGTWHTWIDYDQFHQLERHTAIQAISGQPFDGLEYSAETPEWALFGSKEEGFDPVDTRVYTKGRRKLPGPPEIEARMTTQ</sequence>
<evidence type="ECO:0000256" key="2">
    <source>
        <dbReference type="ARBA" id="ARBA00022485"/>
    </source>
</evidence>
<dbReference type="InterPro" id="IPR013917">
    <property type="entry name" value="tRNA_wybutosine-synth"/>
</dbReference>
<proteinExistence type="predicted"/>
<comment type="catalytic activity">
    <reaction evidence="9">
        <text>N(1)-methylguanosine(37) in tRNA(Phe) + pyruvate + S-adenosyl-L-methionine = 4-demethylwyosine(37) in tRNA(Phe) + 5'-deoxyadenosine + L-methionine + CO2 + H2O</text>
        <dbReference type="Rhea" id="RHEA:36347"/>
        <dbReference type="Rhea" id="RHEA-COMP:10164"/>
        <dbReference type="Rhea" id="RHEA-COMP:10165"/>
        <dbReference type="ChEBI" id="CHEBI:15361"/>
        <dbReference type="ChEBI" id="CHEBI:15377"/>
        <dbReference type="ChEBI" id="CHEBI:16526"/>
        <dbReference type="ChEBI" id="CHEBI:17319"/>
        <dbReference type="ChEBI" id="CHEBI:57844"/>
        <dbReference type="ChEBI" id="CHEBI:59789"/>
        <dbReference type="ChEBI" id="CHEBI:64315"/>
        <dbReference type="ChEBI" id="CHEBI:73542"/>
        <dbReference type="EC" id="4.1.3.44"/>
    </reaction>
</comment>
<evidence type="ECO:0000259" key="11">
    <source>
        <dbReference type="PROSITE" id="PS51918"/>
    </source>
</evidence>
<name>A0AAD9GG03_BABDI</name>
<dbReference type="SUPFAM" id="SSF102114">
    <property type="entry name" value="Radical SAM enzymes"/>
    <property type="match status" value="1"/>
</dbReference>
<evidence type="ECO:0000256" key="7">
    <source>
        <dbReference type="ARBA" id="ARBA00023014"/>
    </source>
</evidence>
<keyword evidence="7" id="KW-0411">Iron-sulfur</keyword>
<dbReference type="Pfam" id="PF08608">
    <property type="entry name" value="Wyosine_form"/>
    <property type="match status" value="1"/>
</dbReference>